<keyword evidence="4" id="KW-0732">Signal</keyword>
<dbReference type="InterPro" id="IPR003599">
    <property type="entry name" value="Ig_sub"/>
</dbReference>
<dbReference type="GO" id="GO:0005576">
    <property type="term" value="C:extracellular region"/>
    <property type="evidence" value="ECO:0007669"/>
    <property type="project" value="UniProtKB-ARBA"/>
</dbReference>
<evidence type="ECO:0000313" key="6">
    <source>
        <dbReference type="Ensembl" id="ENSLLTP00000012347.1"/>
    </source>
</evidence>
<reference evidence="6" key="1">
    <citation type="submission" date="2025-08" db="UniProtKB">
        <authorList>
            <consortium name="Ensembl"/>
        </authorList>
    </citation>
    <scope>IDENTIFICATION</scope>
</reference>
<dbReference type="GeneTree" id="ENSGT01050000244936"/>
<evidence type="ECO:0000313" key="7">
    <source>
        <dbReference type="Proteomes" id="UP000694406"/>
    </source>
</evidence>
<dbReference type="GO" id="GO:0019814">
    <property type="term" value="C:immunoglobulin complex"/>
    <property type="evidence" value="ECO:0007669"/>
    <property type="project" value="UniProtKB-KW"/>
</dbReference>
<dbReference type="SMART" id="SM00406">
    <property type="entry name" value="IGv"/>
    <property type="match status" value="1"/>
</dbReference>
<dbReference type="SUPFAM" id="SSF48726">
    <property type="entry name" value="Immunoglobulin"/>
    <property type="match status" value="1"/>
</dbReference>
<dbReference type="InterPro" id="IPR050199">
    <property type="entry name" value="IgHV"/>
</dbReference>
<dbReference type="InterPro" id="IPR036179">
    <property type="entry name" value="Ig-like_dom_sf"/>
</dbReference>
<dbReference type="FunFam" id="2.60.40.10:FF:001878">
    <property type="entry name" value="Immunoglobulin heavy variable 1-4"/>
    <property type="match status" value="1"/>
</dbReference>
<evidence type="ECO:0000256" key="4">
    <source>
        <dbReference type="SAM" id="SignalP"/>
    </source>
</evidence>
<keyword evidence="3" id="KW-1280">Immunoglobulin</keyword>
<dbReference type="InterPro" id="IPR013106">
    <property type="entry name" value="Ig_V-set"/>
</dbReference>
<protein>
    <recommendedName>
        <fullName evidence="5">Ig-like domain-containing protein</fullName>
    </recommendedName>
</protein>
<dbReference type="Proteomes" id="UP000694406">
    <property type="component" value="Unplaced"/>
</dbReference>
<evidence type="ECO:0000256" key="2">
    <source>
        <dbReference type="ARBA" id="ARBA00023130"/>
    </source>
</evidence>
<feature type="chain" id="PRO_5034822706" description="Ig-like domain-containing protein" evidence="4">
    <location>
        <begin position="22"/>
        <end position="147"/>
    </location>
</feature>
<accession>A0A8C5S458</accession>
<feature type="domain" description="Ig-like" evidence="5">
    <location>
        <begin position="17"/>
        <end position="126"/>
    </location>
</feature>
<keyword evidence="7" id="KW-1185">Reference proteome</keyword>
<reference evidence="6" key="2">
    <citation type="submission" date="2025-09" db="UniProtKB">
        <authorList>
            <consortium name="Ensembl"/>
        </authorList>
    </citation>
    <scope>IDENTIFICATION</scope>
</reference>
<dbReference type="InterPro" id="IPR007110">
    <property type="entry name" value="Ig-like_dom"/>
</dbReference>
<dbReference type="SMART" id="SM00409">
    <property type="entry name" value="IG"/>
    <property type="match status" value="1"/>
</dbReference>
<dbReference type="GO" id="GO:0002250">
    <property type="term" value="P:adaptive immune response"/>
    <property type="evidence" value="ECO:0007669"/>
    <property type="project" value="UniProtKB-KW"/>
</dbReference>
<dbReference type="InterPro" id="IPR013783">
    <property type="entry name" value="Ig-like_fold"/>
</dbReference>
<dbReference type="PANTHER" id="PTHR23266">
    <property type="entry name" value="IMMUNOGLOBULIN HEAVY CHAIN"/>
    <property type="match status" value="1"/>
</dbReference>
<evidence type="ECO:0000256" key="3">
    <source>
        <dbReference type="ARBA" id="ARBA00043265"/>
    </source>
</evidence>
<evidence type="ECO:0000256" key="1">
    <source>
        <dbReference type="ARBA" id="ARBA00022859"/>
    </source>
</evidence>
<organism evidence="6 7">
    <name type="scientific">Laticauda laticaudata</name>
    <name type="common">Blue-ringed sea krait</name>
    <name type="synonym">Blue-lipped sea krait</name>
    <dbReference type="NCBI Taxonomy" id="8630"/>
    <lineage>
        <taxon>Eukaryota</taxon>
        <taxon>Metazoa</taxon>
        <taxon>Chordata</taxon>
        <taxon>Craniata</taxon>
        <taxon>Vertebrata</taxon>
        <taxon>Euteleostomi</taxon>
        <taxon>Lepidosauria</taxon>
        <taxon>Squamata</taxon>
        <taxon>Bifurcata</taxon>
        <taxon>Unidentata</taxon>
        <taxon>Episquamata</taxon>
        <taxon>Toxicofera</taxon>
        <taxon>Serpentes</taxon>
        <taxon>Colubroidea</taxon>
        <taxon>Elapidae</taxon>
        <taxon>Laticaudinae</taxon>
        <taxon>Laticauda</taxon>
    </lineage>
</organism>
<keyword evidence="1" id="KW-0391">Immunity</keyword>
<evidence type="ECO:0000259" key="5">
    <source>
        <dbReference type="PROSITE" id="PS50835"/>
    </source>
</evidence>
<proteinExistence type="predicted"/>
<dbReference type="Gene3D" id="2.60.40.10">
    <property type="entry name" value="Immunoglobulins"/>
    <property type="match status" value="1"/>
</dbReference>
<dbReference type="Pfam" id="PF07686">
    <property type="entry name" value="V-set"/>
    <property type="match status" value="1"/>
</dbReference>
<dbReference type="Ensembl" id="ENSLLTT00000012822.1">
    <property type="protein sequence ID" value="ENSLLTP00000012347.1"/>
    <property type="gene ID" value="ENSLLTG00000009458.1"/>
</dbReference>
<dbReference type="AlphaFoldDB" id="A0A8C5S458"/>
<name>A0A8C5S458_LATLA</name>
<keyword evidence="2" id="KW-1064">Adaptive immunity</keyword>
<sequence>MKPSKQLFRKLLVSFFPDVLADVSITESGGGVKRPGDSLRLTCTSSGFSIDSYWMHRVRQADGKGLEWISEINKGTTYYDSSFKGQFTISKDSSRNLVYLDMNGLKSEDTAKYYCTRENTVEKNESELILKPRVYVAKEKFHLDSLQ</sequence>
<dbReference type="PROSITE" id="PS50835">
    <property type="entry name" value="IG_LIKE"/>
    <property type="match status" value="1"/>
</dbReference>
<feature type="signal peptide" evidence="4">
    <location>
        <begin position="1"/>
        <end position="21"/>
    </location>
</feature>